<dbReference type="GO" id="GO:0030246">
    <property type="term" value="F:carbohydrate binding"/>
    <property type="evidence" value="ECO:0007669"/>
    <property type="project" value="InterPro"/>
</dbReference>
<dbReference type="SUPFAM" id="SSF100950">
    <property type="entry name" value="NagB/RpiA/CoA transferase-like"/>
    <property type="match status" value="1"/>
</dbReference>
<protein>
    <submittedName>
        <fullName evidence="7">Central glycolytic protein regulator</fullName>
    </submittedName>
</protein>
<sequence length="343" mass="37811">MHDEFTWIENLVPDVIKTIRQRFTVLQQISWLAPVGRRIIAERLGISERTIRTETDYLKSQGLIDINHLGMVLTPKGEKTISGLAPIIAKLFDESQTELRLAEKLGINRAIIVPGNADLQDHVFGLLGTELNAALDLLLPLGQNTITVLGGKTMAEIVPNLSSNLSHHRQLMFVPGRGALGESVEIQSNTVCQVMAHYSNGKYRALYLPENVSPEVLRSLTQDPSIGEVLDYISNSDAVIHGIGAADVMAQRRDLDLTVKSQLRQQDAVVECFGYFFNRSGQVIYKIPRIGLQLEDLFKIPHVFAVAAGTKKAAAIKAYMHNAPKQTWLITDEGAANSILNGI</sequence>
<evidence type="ECO:0000256" key="2">
    <source>
        <dbReference type="ARBA" id="ARBA00023015"/>
    </source>
</evidence>
<dbReference type="SUPFAM" id="SSF46785">
    <property type="entry name" value="Winged helix' DNA-binding domain"/>
    <property type="match status" value="1"/>
</dbReference>
<gene>
    <name evidence="7" type="ORF">FC62_GL000463</name>
</gene>
<feature type="domain" description="Sugar-binding" evidence="5">
    <location>
        <begin position="92"/>
        <end position="341"/>
    </location>
</feature>
<keyword evidence="4" id="KW-0804">Transcription</keyword>
<dbReference type="InterPro" id="IPR051054">
    <property type="entry name" value="SorC_transcr_regulators"/>
</dbReference>
<dbReference type="InterPro" id="IPR007324">
    <property type="entry name" value="Sugar-bd_dom_put"/>
</dbReference>
<comment type="caution">
    <text evidence="7">The sequence shown here is derived from an EMBL/GenBank/DDBJ whole genome shotgun (WGS) entry which is preliminary data.</text>
</comment>
<dbReference type="EMBL" id="AZCV01000001">
    <property type="protein sequence ID" value="KRK38772.1"/>
    <property type="molecule type" value="Genomic_DNA"/>
</dbReference>
<evidence type="ECO:0000256" key="1">
    <source>
        <dbReference type="ARBA" id="ARBA00010466"/>
    </source>
</evidence>
<keyword evidence="2" id="KW-0805">Transcription regulation</keyword>
<name>A0A0R1H4K9_9LACO</name>
<dbReference type="Proteomes" id="UP000050909">
    <property type="component" value="Unassembled WGS sequence"/>
</dbReference>
<organism evidence="7 8">
    <name type="scientific">Amylolactobacillus amylotrophicus DSM 20534</name>
    <dbReference type="NCBI Taxonomy" id="1423722"/>
    <lineage>
        <taxon>Bacteria</taxon>
        <taxon>Bacillati</taxon>
        <taxon>Bacillota</taxon>
        <taxon>Bacilli</taxon>
        <taxon>Lactobacillales</taxon>
        <taxon>Lactobacillaceae</taxon>
        <taxon>Amylolactobacillus</taxon>
    </lineage>
</organism>
<dbReference type="RefSeq" id="WP_054745945.1">
    <property type="nucleotide sequence ID" value="NZ_AZCV01000001.1"/>
</dbReference>
<feature type="domain" description="CggR N-terminal DNA binding" evidence="6">
    <location>
        <begin position="19"/>
        <end position="87"/>
    </location>
</feature>
<comment type="similarity">
    <text evidence="1">Belongs to the SorC transcriptional regulatory family.</text>
</comment>
<evidence type="ECO:0000256" key="4">
    <source>
        <dbReference type="ARBA" id="ARBA00023163"/>
    </source>
</evidence>
<dbReference type="Pfam" id="PF04198">
    <property type="entry name" value="Sugar-bind"/>
    <property type="match status" value="1"/>
</dbReference>
<dbReference type="Gene3D" id="3.40.50.1360">
    <property type="match status" value="1"/>
</dbReference>
<dbReference type="Pfam" id="PF21715">
    <property type="entry name" value="CggR_N"/>
    <property type="match status" value="1"/>
</dbReference>
<dbReference type="InterPro" id="IPR037171">
    <property type="entry name" value="NagB/RpiA_transferase-like"/>
</dbReference>
<dbReference type="InterPro" id="IPR048715">
    <property type="entry name" value="CggR_N"/>
</dbReference>
<dbReference type="AlphaFoldDB" id="A0A0R1H4K9"/>
<evidence type="ECO:0000313" key="7">
    <source>
        <dbReference type="EMBL" id="KRK38772.1"/>
    </source>
</evidence>
<dbReference type="PANTHER" id="PTHR34294:SF5">
    <property type="entry name" value="CENTRAL GLYCOLYTIC GENES REGULATOR"/>
    <property type="match status" value="1"/>
</dbReference>
<evidence type="ECO:0000313" key="8">
    <source>
        <dbReference type="Proteomes" id="UP000050909"/>
    </source>
</evidence>
<reference evidence="7 8" key="1">
    <citation type="journal article" date="2015" name="Genome Announc.">
        <title>Expanding the biotechnology potential of lactobacilli through comparative genomics of 213 strains and associated genera.</title>
        <authorList>
            <person name="Sun Z."/>
            <person name="Harris H.M."/>
            <person name="McCann A."/>
            <person name="Guo C."/>
            <person name="Argimon S."/>
            <person name="Zhang W."/>
            <person name="Yang X."/>
            <person name="Jeffery I.B."/>
            <person name="Cooney J.C."/>
            <person name="Kagawa T.F."/>
            <person name="Liu W."/>
            <person name="Song Y."/>
            <person name="Salvetti E."/>
            <person name="Wrobel A."/>
            <person name="Rasinkangas P."/>
            <person name="Parkhill J."/>
            <person name="Rea M.C."/>
            <person name="O'Sullivan O."/>
            <person name="Ritari J."/>
            <person name="Douillard F.P."/>
            <person name="Paul Ross R."/>
            <person name="Yang R."/>
            <person name="Briner A.E."/>
            <person name="Felis G.E."/>
            <person name="de Vos W.M."/>
            <person name="Barrangou R."/>
            <person name="Klaenhammer T.R."/>
            <person name="Caufield P.W."/>
            <person name="Cui Y."/>
            <person name="Zhang H."/>
            <person name="O'Toole P.W."/>
        </authorList>
    </citation>
    <scope>NUCLEOTIDE SEQUENCE [LARGE SCALE GENOMIC DNA]</scope>
    <source>
        <strain evidence="7 8">DSM 20534</strain>
    </source>
</reference>
<accession>A0A0R1H4K9</accession>
<proteinExistence type="inferred from homology"/>
<dbReference type="InterPro" id="IPR036390">
    <property type="entry name" value="WH_DNA-bd_sf"/>
</dbReference>
<evidence type="ECO:0000259" key="6">
    <source>
        <dbReference type="Pfam" id="PF21715"/>
    </source>
</evidence>
<keyword evidence="3" id="KW-0238">DNA-binding</keyword>
<dbReference type="PANTHER" id="PTHR34294">
    <property type="entry name" value="TRANSCRIPTIONAL REGULATOR-RELATED"/>
    <property type="match status" value="1"/>
</dbReference>
<evidence type="ECO:0000256" key="3">
    <source>
        <dbReference type="ARBA" id="ARBA00023125"/>
    </source>
</evidence>
<dbReference type="Gene3D" id="1.10.10.10">
    <property type="entry name" value="Winged helix-like DNA-binding domain superfamily/Winged helix DNA-binding domain"/>
    <property type="match status" value="1"/>
</dbReference>
<evidence type="ECO:0000259" key="5">
    <source>
        <dbReference type="Pfam" id="PF04198"/>
    </source>
</evidence>
<keyword evidence="8" id="KW-1185">Reference proteome</keyword>
<dbReference type="InterPro" id="IPR036388">
    <property type="entry name" value="WH-like_DNA-bd_sf"/>
</dbReference>
<dbReference type="GO" id="GO:0003677">
    <property type="term" value="F:DNA binding"/>
    <property type="evidence" value="ECO:0007669"/>
    <property type="project" value="UniProtKB-KW"/>
</dbReference>
<dbReference type="PATRIC" id="fig|1423722.3.peg.471"/>